<dbReference type="PANTHER" id="PTHR30055">
    <property type="entry name" value="HTH-TYPE TRANSCRIPTIONAL REGULATOR RUTR"/>
    <property type="match status" value="1"/>
</dbReference>
<dbReference type="SUPFAM" id="SSF46689">
    <property type="entry name" value="Homeodomain-like"/>
    <property type="match status" value="1"/>
</dbReference>
<keyword evidence="7" id="KW-1185">Reference proteome</keyword>
<comment type="caution">
    <text evidence="6">The sequence shown here is derived from an EMBL/GenBank/DDBJ whole genome shotgun (WGS) entry which is preliminary data.</text>
</comment>
<sequence length="210" mass="23275">MATRHGLPGPAETQSRERFLQAALTILLEQGVGGLTVRNLAEEAGSSTIGVYTRFGGRTGVLDALYERTFELLHEALLRLPACCGDPVADILAFADIFRAFALESPARYGFMFERAVPGYDPDPDLRAQAQHTTFDLLVERIRISTPREMAQATAAYLVWTSMHGLISVELTHRQRTPPPGWFMETTDESFDRVFRDGLTAMARGLDLCP</sequence>
<dbReference type="PANTHER" id="PTHR30055:SF220">
    <property type="entry name" value="TETR-FAMILY REGULATORY PROTEIN"/>
    <property type="match status" value="1"/>
</dbReference>
<evidence type="ECO:0000259" key="5">
    <source>
        <dbReference type="PROSITE" id="PS50977"/>
    </source>
</evidence>
<evidence type="ECO:0000256" key="1">
    <source>
        <dbReference type="ARBA" id="ARBA00023015"/>
    </source>
</evidence>
<reference evidence="7" key="1">
    <citation type="journal article" date="2019" name="Int. J. Syst. Evol. Microbiol.">
        <title>The Global Catalogue of Microorganisms (GCM) 10K type strain sequencing project: providing services to taxonomists for standard genome sequencing and annotation.</title>
        <authorList>
            <consortium name="The Broad Institute Genomics Platform"/>
            <consortium name="The Broad Institute Genome Sequencing Center for Infectious Disease"/>
            <person name="Wu L."/>
            <person name="Ma J."/>
        </authorList>
    </citation>
    <scope>NUCLEOTIDE SEQUENCE [LARGE SCALE GENOMIC DNA]</scope>
    <source>
        <strain evidence="7">CGMCC 4.7645</strain>
    </source>
</reference>
<keyword evidence="3" id="KW-0804">Transcription</keyword>
<evidence type="ECO:0000313" key="7">
    <source>
        <dbReference type="Proteomes" id="UP001597417"/>
    </source>
</evidence>
<dbReference type="Gene3D" id="1.10.357.10">
    <property type="entry name" value="Tetracycline Repressor, domain 2"/>
    <property type="match status" value="1"/>
</dbReference>
<protein>
    <submittedName>
        <fullName evidence="6">TetR/AcrR family transcriptional regulator</fullName>
    </submittedName>
</protein>
<proteinExistence type="predicted"/>
<dbReference type="EMBL" id="JBHUKR010000006">
    <property type="protein sequence ID" value="MFD2416943.1"/>
    <property type="molecule type" value="Genomic_DNA"/>
</dbReference>
<dbReference type="InterPro" id="IPR009057">
    <property type="entry name" value="Homeodomain-like_sf"/>
</dbReference>
<gene>
    <name evidence="6" type="ORF">ACFSXZ_11485</name>
</gene>
<dbReference type="SUPFAM" id="SSF48498">
    <property type="entry name" value="Tetracyclin repressor-like, C-terminal domain"/>
    <property type="match status" value="1"/>
</dbReference>
<dbReference type="Proteomes" id="UP001597417">
    <property type="component" value="Unassembled WGS sequence"/>
</dbReference>
<keyword evidence="1" id="KW-0805">Transcription regulation</keyword>
<keyword evidence="2 4" id="KW-0238">DNA-binding</keyword>
<dbReference type="Pfam" id="PF13305">
    <property type="entry name" value="TetR_C_33"/>
    <property type="match status" value="1"/>
</dbReference>
<feature type="DNA-binding region" description="H-T-H motif" evidence="4">
    <location>
        <begin position="36"/>
        <end position="55"/>
    </location>
</feature>
<dbReference type="InterPro" id="IPR001647">
    <property type="entry name" value="HTH_TetR"/>
</dbReference>
<feature type="domain" description="HTH tetR-type" evidence="5">
    <location>
        <begin position="13"/>
        <end position="73"/>
    </location>
</feature>
<dbReference type="InterPro" id="IPR036271">
    <property type="entry name" value="Tet_transcr_reg_TetR-rel_C_sf"/>
</dbReference>
<evidence type="ECO:0000256" key="2">
    <source>
        <dbReference type="ARBA" id="ARBA00023125"/>
    </source>
</evidence>
<dbReference type="InterPro" id="IPR025996">
    <property type="entry name" value="MT1864/Rv1816-like_C"/>
</dbReference>
<accession>A0ABW5FPI7</accession>
<dbReference type="Pfam" id="PF00440">
    <property type="entry name" value="TetR_N"/>
    <property type="match status" value="1"/>
</dbReference>
<organism evidence="6 7">
    <name type="scientific">Amycolatopsis pigmentata</name>
    <dbReference type="NCBI Taxonomy" id="450801"/>
    <lineage>
        <taxon>Bacteria</taxon>
        <taxon>Bacillati</taxon>
        <taxon>Actinomycetota</taxon>
        <taxon>Actinomycetes</taxon>
        <taxon>Pseudonocardiales</taxon>
        <taxon>Pseudonocardiaceae</taxon>
        <taxon>Amycolatopsis</taxon>
    </lineage>
</organism>
<name>A0ABW5FPI7_9PSEU</name>
<dbReference type="InterPro" id="IPR050109">
    <property type="entry name" value="HTH-type_TetR-like_transc_reg"/>
</dbReference>
<dbReference type="RefSeq" id="WP_378264194.1">
    <property type="nucleotide sequence ID" value="NZ_JBHUKR010000006.1"/>
</dbReference>
<evidence type="ECO:0000313" key="6">
    <source>
        <dbReference type="EMBL" id="MFD2416943.1"/>
    </source>
</evidence>
<evidence type="ECO:0000256" key="4">
    <source>
        <dbReference type="PROSITE-ProRule" id="PRU00335"/>
    </source>
</evidence>
<evidence type="ECO:0000256" key="3">
    <source>
        <dbReference type="ARBA" id="ARBA00023163"/>
    </source>
</evidence>
<dbReference type="PROSITE" id="PS50977">
    <property type="entry name" value="HTH_TETR_2"/>
    <property type="match status" value="1"/>
</dbReference>